<feature type="domain" description="Pelota N-terminal" evidence="1">
    <location>
        <begin position="2"/>
        <end position="107"/>
    </location>
</feature>
<dbReference type="GO" id="GO:0005737">
    <property type="term" value="C:cytoplasm"/>
    <property type="evidence" value="ECO:0007669"/>
    <property type="project" value="TreeGrafter"/>
</dbReference>
<dbReference type="SUPFAM" id="SSF159065">
    <property type="entry name" value="Dom34/Pelota N-terminal domain-like"/>
    <property type="match status" value="1"/>
</dbReference>
<accession>A0A835CC41</accession>
<keyword evidence="3" id="KW-1185">Reference proteome</keyword>
<dbReference type="GO" id="GO:0071025">
    <property type="term" value="P:RNA surveillance"/>
    <property type="evidence" value="ECO:0007669"/>
    <property type="project" value="InterPro"/>
</dbReference>
<dbReference type="AlphaFoldDB" id="A0A835CC41"/>
<name>A0A835CC41_9FABA</name>
<evidence type="ECO:0000259" key="1">
    <source>
        <dbReference type="Pfam" id="PF26356"/>
    </source>
</evidence>
<dbReference type="GO" id="GO:0032790">
    <property type="term" value="P:ribosome disassembly"/>
    <property type="evidence" value="ECO:0007669"/>
    <property type="project" value="TreeGrafter"/>
</dbReference>
<protein>
    <submittedName>
        <fullName evidence="2">Protein PELOTA 1-like</fullName>
    </submittedName>
</protein>
<sequence length="176" mass="20170">MVTIIPEQLDDLWIIYNLVVLGNIITTDSTRKSCPNSTNDYATPTRVNLNIHMKVMSRDFQKDNSTVRILVRTVGTKYHLLARSYRSFTLQTHKLFKLTKKKWDPAFVTALIITTYKPSGVYLAGFFLMRNKRRFTCTIKSVVIASGSGGSMKDEFWSFLLSKTKAKEIEDEDCGR</sequence>
<evidence type="ECO:0000313" key="2">
    <source>
        <dbReference type="EMBL" id="KAF7835950.1"/>
    </source>
</evidence>
<organism evidence="2 3">
    <name type="scientific">Senna tora</name>
    <dbReference type="NCBI Taxonomy" id="362788"/>
    <lineage>
        <taxon>Eukaryota</taxon>
        <taxon>Viridiplantae</taxon>
        <taxon>Streptophyta</taxon>
        <taxon>Embryophyta</taxon>
        <taxon>Tracheophyta</taxon>
        <taxon>Spermatophyta</taxon>
        <taxon>Magnoliopsida</taxon>
        <taxon>eudicotyledons</taxon>
        <taxon>Gunneridae</taxon>
        <taxon>Pentapetalae</taxon>
        <taxon>rosids</taxon>
        <taxon>fabids</taxon>
        <taxon>Fabales</taxon>
        <taxon>Fabaceae</taxon>
        <taxon>Caesalpinioideae</taxon>
        <taxon>Cassia clade</taxon>
        <taxon>Senna</taxon>
    </lineage>
</organism>
<dbReference type="Proteomes" id="UP000634136">
    <property type="component" value="Unassembled WGS sequence"/>
</dbReference>
<dbReference type="EMBL" id="JAAIUW010000004">
    <property type="protein sequence ID" value="KAF7835950.1"/>
    <property type="molecule type" value="Genomic_DNA"/>
</dbReference>
<dbReference type="GO" id="GO:0070481">
    <property type="term" value="P:nuclear-transcribed mRNA catabolic process, non-stop decay"/>
    <property type="evidence" value="ECO:0007669"/>
    <property type="project" value="InterPro"/>
</dbReference>
<comment type="caution">
    <text evidence="2">The sequence shown here is derived from an EMBL/GenBank/DDBJ whole genome shotgun (WGS) entry which is preliminary data.</text>
</comment>
<dbReference type="OrthoDB" id="10249111at2759"/>
<dbReference type="Pfam" id="PF26356">
    <property type="entry name" value="Pelota_N"/>
    <property type="match status" value="1"/>
</dbReference>
<dbReference type="GO" id="GO:0070651">
    <property type="term" value="P:nonfunctional rRNA decay"/>
    <property type="evidence" value="ECO:0007669"/>
    <property type="project" value="TreeGrafter"/>
</dbReference>
<dbReference type="Gene3D" id="2.30.30.870">
    <property type="entry name" value="Pelota, domain A"/>
    <property type="match status" value="1"/>
</dbReference>
<dbReference type="PANTHER" id="PTHR10853">
    <property type="entry name" value="PELOTA"/>
    <property type="match status" value="1"/>
</dbReference>
<dbReference type="InterPro" id="IPR038069">
    <property type="entry name" value="Pelota/DOM34_N"/>
</dbReference>
<proteinExistence type="predicted"/>
<dbReference type="InterPro" id="IPR058547">
    <property type="entry name" value="Pelota_N"/>
</dbReference>
<gene>
    <name evidence="2" type="ORF">G2W53_010809</name>
</gene>
<dbReference type="InterPro" id="IPR004405">
    <property type="entry name" value="TF_pelota"/>
</dbReference>
<evidence type="ECO:0000313" key="3">
    <source>
        <dbReference type="Proteomes" id="UP000634136"/>
    </source>
</evidence>
<reference evidence="2" key="1">
    <citation type="submission" date="2020-09" db="EMBL/GenBank/DDBJ databases">
        <title>Genome-Enabled Discovery of Anthraquinone Biosynthesis in Senna tora.</title>
        <authorList>
            <person name="Kang S.-H."/>
            <person name="Pandey R.P."/>
            <person name="Lee C.-M."/>
            <person name="Sim J.-S."/>
            <person name="Jeong J.-T."/>
            <person name="Choi B.-S."/>
            <person name="Jung M."/>
            <person name="Ginzburg D."/>
            <person name="Zhao K."/>
            <person name="Won S.Y."/>
            <person name="Oh T.-J."/>
            <person name="Yu Y."/>
            <person name="Kim N.-H."/>
            <person name="Lee O.R."/>
            <person name="Lee T.-H."/>
            <person name="Bashyal P."/>
            <person name="Kim T.-S."/>
            <person name="Lee W.-H."/>
            <person name="Kawkins C."/>
            <person name="Kim C.-K."/>
            <person name="Kim J.S."/>
            <person name="Ahn B.O."/>
            <person name="Rhee S.Y."/>
            <person name="Sohng J.K."/>
        </authorList>
    </citation>
    <scope>NUCLEOTIDE SEQUENCE</scope>
    <source>
        <tissue evidence="2">Leaf</tissue>
    </source>
</reference>
<dbReference type="GO" id="GO:0070966">
    <property type="term" value="P:nuclear-transcribed mRNA catabolic process, no-go decay"/>
    <property type="evidence" value="ECO:0007669"/>
    <property type="project" value="InterPro"/>
</dbReference>
<dbReference type="PANTHER" id="PTHR10853:SF3">
    <property type="entry name" value="EUKARYOTIC RELEASE FACTOR 1 (ERF1) FAMILY PROTEIN"/>
    <property type="match status" value="1"/>
</dbReference>